<dbReference type="PANTHER" id="PTHR21581:SF33">
    <property type="entry name" value="D-ALANYL-D-ALANINE CARBOXYPEPTIDASE DACB"/>
    <property type="match status" value="1"/>
</dbReference>
<evidence type="ECO:0000256" key="5">
    <source>
        <dbReference type="ARBA" id="ARBA00022984"/>
    </source>
</evidence>
<dbReference type="SUPFAM" id="SSF56601">
    <property type="entry name" value="beta-lactamase/transpeptidase-like"/>
    <property type="match status" value="1"/>
</dbReference>
<organism evidence="12 13">
    <name type="scientific">Vescimonas fastidiosa</name>
    <dbReference type="NCBI Taxonomy" id="2714353"/>
    <lineage>
        <taxon>Bacteria</taxon>
        <taxon>Bacillati</taxon>
        <taxon>Bacillota</taxon>
        <taxon>Clostridia</taxon>
        <taxon>Eubacteriales</taxon>
        <taxon>Oscillospiraceae</taxon>
        <taxon>Vescimonas</taxon>
    </lineage>
</organism>
<evidence type="ECO:0000256" key="8">
    <source>
        <dbReference type="PIRSR" id="PIRSR618044-2"/>
    </source>
</evidence>
<dbReference type="Gene3D" id="3.40.710.10">
    <property type="entry name" value="DD-peptidase/beta-lactamase superfamily"/>
    <property type="match status" value="1"/>
</dbReference>
<dbReference type="Pfam" id="PF00768">
    <property type="entry name" value="Peptidase_S11"/>
    <property type="match status" value="1"/>
</dbReference>
<keyword evidence="3" id="KW-0378">Hydrolase</keyword>
<feature type="binding site" evidence="8">
    <location>
        <position position="209"/>
    </location>
    <ligand>
        <name>substrate</name>
    </ligand>
</feature>
<feature type="domain" description="Peptidase S11 D-alanyl-D-alanine carboxypeptidase A N-terminal" evidence="11">
    <location>
        <begin position="22"/>
        <end position="238"/>
    </location>
</feature>
<keyword evidence="4" id="KW-0133">Cell shape</keyword>
<dbReference type="PANTHER" id="PTHR21581">
    <property type="entry name" value="D-ALANYL-D-ALANINE CARBOXYPEPTIDASE"/>
    <property type="match status" value="1"/>
</dbReference>
<feature type="signal peptide" evidence="10">
    <location>
        <begin position="1"/>
        <end position="23"/>
    </location>
</feature>
<keyword evidence="6" id="KW-0961">Cell wall biogenesis/degradation</keyword>
<keyword evidence="5" id="KW-0573">Peptidoglycan synthesis</keyword>
<feature type="active site" description="Acyl-ester intermediate" evidence="7">
    <location>
        <position position="55"/>
    </location>
</feature>
<evidence type="ECO:0000256" key="9">
    <source>
        <dbReference type="RuleBase" id="RU004016"/>
    </source>
</evidence>
<dbReference type="PRINTS" id="PR00725">
    <property type="entry name" value="DADACBPTASE1"/>
</dbReference>
<dbReference type="InterPro" id="IPR012338">
    <property type="entry name" value="Beta-lactam/transpept-like"/>
</dbReference>
<dbReference type="InterPro" id="IPR018044">
    <property type="entry name" value="Peptidase_S11"/>
</dbReference>
<sequence length="273" mass="29602">MKGRRVAAAVLAMLFLLAQRAWAVDISATAAVLMDADTGRILYEKNPDRRMLVASTTKILTALVVLESCELRSTVKVTQEHMAEGSSMYLKPGEEVTVECLLYGLLLASGNDAALALAEACGGVEPCVRAMNRLAGRIGMTDSHFENPNGLDGEAHYSTARDMAKLASYASKQPTFLRICSTTTAHVGGRTMTNHNRLLREVEGCMGMKTGYTKAAGRTLVSCVEREGRTLVAVTLQDGNDWADHRALYEFGFSRADAAETAAACGRKERFWI</sequence>
<reference evidence="12" key="1">
    <citation type="submission" date="2020-09" db="EMBL/GenBank/DDBJ databases">
        <title>New species isolated from human feces.</title>
        <authorList>
            <person name="Kitahara M."/>
            <person name="Shigeno Y."/>
            <person name="Shime M."/>
            <person name="Matsumoto Y."/>
            <person name="Nakamura S."/>
            <person name="Motooka D."/>
            <person name="Fukuoka S."/>
            <person name="Nishikawa H."/>
            <person name="Benno Y."/>
        </authorList>
    </citation>
    <scope>NUCLEOTIDE SEQUENCE</scope>
    <source>
        <strain evidence="12">MM35</strain>
    </source>
</reference>
<dbReference type="EMBL" id="AP023415">
    <property type="protein sequence ID" value="BCK78330.1"/>
    <property type="molecule type" value="Genomic_DNA"/>
</dbReference>
<evidence type="ECO:0000256" key="7">
    <source>
        <dbReference type="PIRSR" id="PIRSR618044-1"/>
    </source>
</evidence>
<dbReference type="AlphaFoldDB" id="A0A810PQQ1"/>
<comment type="similarity">
    <text evidence="1 9">Belongs to the peptidase S11 family.</text>
</comment>
<accession>A0A810PQQ1</accession>
<evidence type="ECO:0000256" key="6">
    <source>
        <dbReference type="ARBA" id="ARBA00023316"/>
    </source>
</evidence>
<evidence type="ECO:0000313" key="13">
    <source>
        <dbReference type="Proteomes" id="UP000681343"/>
    </source>
</evidence>
<feature type="active site" evidence="7">
    <location>
        <position position="109"/>
    </location>
</feature>
<feature type="active site" description="Proton acceptor" evidence="7">
    <location>
        <position position="58"/>
    </location>
</feature>
<feature type="chain" id="PRO_5032576392" description="Peptidase S11 D-alanyl-D-alanine carboxypeptidase A N-terminal domain-containing protein" evidence="10">
    <location>
        <begin position="24"/>
        <end position="273"/>
    </location>
</feature>
<dbReference type="GO" id="GO:0009252">
    <property type="term" value="P:peptidoglycan biosynthetic process"/>
    <property type="evidence" value="ECO:0007669"/>
    <property type="project" value="UniProtKB-KW"/>
</dbReference>
<dbReference type="Proteomes" id="UP000681343">
    <property type="component" value="Chromosome"/>
</dbReference>
<evidence type="ECO:0000313" key="12">
    <source>
        <dbReference type="EMBL" id="BCK78330.1"/>
    </source>
</evidence>
<gene>
    <name evidence="12" type="ORF">MM35RIKEN_05220</name>
</gene>
<dbReference type="GO" id="GO:0009002">
    <property type="term" value="F:serine-type D-Ala-D-Ala carboxypeptidase activity"/>
    <property type="evidence" value="ECO:0007669"/>
    <property type="project" value="InterPro"/>
</dbReference>
<evidence type="ECO:0000256" key="3">
    <source>
        <dbReference type="ARBA" id="ARBA00022801"/>
    </source>
</evidence>
<dbReference type="RefSeq" id="WP_212819024.1">
    <property type="nucleotide sequence ID" value="NZ_AP023415.1"/>
</dbReference>
<protein>
    <recommendedName>
        <fullName evidence="11">Peptidase S11 D-alanyl-D-alanine carboxypeptidase A N-terminal domain-containing protein</fullName>
    </recommendedName>
</protein>
<evidence type="ECO:0000256" key="1">
    <source>
        <dbReference type="ARBA" id="ARBA00007164"/>
    </source>
</evidence>
<evidence type="ECO:0000256" key="4">
    <source>
        <dbReference type="ARBA" id="ARBA00022960"/>
    </source>
</evidence>
<dbReference type="GO" id="GO:0008360">
    <property type="term" value="P:regulation of cell shape"/>
    <property type="evidence" value="ECO:0007669"/>
    <property type="project" value="UniProtKB-KW"/>
</dbReference>
<keyword evidence="13" id="KW-1185">Reference proteome</keyword>
<evidence type="ECO:0000256" key="2">
    <source>
        <dbReference type="ARBA" id="ARBA00022729"/>
    </source>
</evidence>
<dbReference type="InterPro" id="IPR001967">
    <property type="entry name" value="Peptidase_S11_N"/>
</dbReference>
<dbReference type="GO" id="GO:0006508">
    <property type="term" value="P:proteolysis"/>
    <property type="evidence" value="ECO:0007669"/>
    <property type="project" value="InterPro"/>
</dbReference>
<dbReference type="KEGG" id="vfa:MM35RIKEN_05220"/>
<name>A0A810PQQ1_9FIRM</name>
<evidence type="ECO:0000259" key="11">
    <source>
        <dbReference type="Pfam" id="PF00768"/>
    </source>
</evidence>
<evidence type="ECO:0000256" key="10">
    <source>
        <dbReference type="SAM" id="SignalP"/>
    </source>
</evidence>
<proteinExistence type="inferred from homology"/>
<dbReference type="GO" id="GO:0071555">
    <property type="term" value="P:cell wall organization"/>
    <property type="evidence" value="ECO:0007669"/>
    <property type="project" value="UniProtKB-KW"/>
</dbReference>
<keyword evidence="2 10" id="KW-0732">Signal</keyword>